<gene>
    <name evidence="7" type="ORF">B9Z44_07860</name>
</gene>
<reference evidence="7 8" key="1">
    <citation type="submission" date="2017-04" db="EMBL/GenBank/DDBJ databases">
        <title>Unexpected and diverse lifestyles within the genus Limnohabitans.</title>
        <authorList>
            <person name="Kasalicky V."/>
            <person name="Mehrshad M."/>
            <person name="Andrei S.-A."/>
            <person name="Salcher M."/>
            <person name="Kratochvilova H."/>
            <person name="Simek K."/>
            <person name="Ghai R."/>
        </authorList>
    </citation>
    <scope>NUCLEOTIDE SEQUENCE [LARGE SCALE GENOMIC DNA]</scope>
    <source>
        <strain evidence="7 8">MWH-C5</strain>
    </source>
</reference>
<accession>A0A315EQH7</accession>
<dbReference type="AlphaFoldDB" id="A0A315EQH7"/>
<proteinExistence type="inferred from homology"/>
<comment type="function">
    <text evidence="5">Involved in formation and maintenance of cell shape.</text>
</comment>
<sequence length="306" mass="33311">MPLGTLDSSPPAFFKQGPSAVSKLLFFSALSVLLMVADARFGVTQPLRATLSVALYPVQWLAMRPQALAEYSTEYFEARDVAQASEREARQQLLVQARRSGQVEQLALENTQLRELLSLSKRLDTKGQAAEVLYDAADPYTRKLIIDKGMTNGIKASSPVMDEHGILGQVTHVLPLVSEVTLVTDREHSIPVLNTRTGARGVAYGESGGAPLLELRFMATNADIEVGDMLSTSGVDGIYPPGVLVGKVIKVERRAETAFARILCEPVGRVQGARHVMVLEPLSDQLPPRPQIEKQLPFAAQKGGRR</sequence>
<evidence type="ECO:0000259" key="6">
    <source>
        <dbReference type="Pfam" id="PF04085"/>
    </source>
</evidence>
<dbReference type="InterPro" id="IPR055342">
    <property type="entry name" value="MreC_beta-barrel_core"/>
</dbReference>
<dbReference type="NCBIfam" id="TIGR00219">
    <property type="entry name" value="mreC"/>
    <property type="match status" value="1"/>
</dbReference>
<dbReference type="InterPro" id="IPR042177">
    <property type="entry name" value="Cell/Rod_1"/>
</dbReference>
<dbReference type="PANTHER" id="PTHR34138:SF1">
    <property type="entry name" value="CELL SHAPE-DETERMINING PROTEIN MREC"/>
    <property type="match status" value="1"/>
</dbReference>
<dbReference type="Proteomes" id="UP000251341">
    <property type="component" value="Unassembled WGS sequence"/>
</dbReference>
<dbReference type="Gene3D" id="2.40.10.350">
    <property type="entry name" value="Rod shape-determining protein MreC, domain 2"/>
    <property type="match status" value="1"/>
</dbReference>
<evidence type="ECO:0000313" key="7">
    <source>
        <dbReference type="EMBL" id="PUE59491.1"/>
    </source>
</evidence>
<dbReference type="GO" id="GO:0008360">
    <property type="term" value="P:regulation of cell shape"/>
    <property type="evidence" value="ECO:0007669"/>
    <property type="project" value="UniProtKB-KW"/>
</dbReference>
<protein>
    <recommendedName>
        <fullName evidence="2 5">Cell shape-determining protein MreC</fullName>
    </recommendedName>
    <alternativeName>
        <fullName evidence="4 5">Cell shape protein MreC</fullName>
    </alternativeName>
</protein>
<evidence type="ECO:0000313" key="8">
    <source>
        <dbReference type="Proteomes" id="UP000251341"/>
    </source>
</evidence>
<dbReference type="GO" id="GO:0005886">
    <property type="term" value="C:plasma membrane"/>
    <property type="evidence" value="ECO:0007669"/>
    <property type="project" value="TreeGrafter"/>
</dbReference>
<evidence type="ECO:0000256" key="1">
    <source>
        <dbReference type="ARBA" id="ARBA00009369"/>
    </source>
</evidence>
<dbReference type="InterPro" id="IPR042175">
    <property type="entry name" value="Cell/Rod_MreC_2"/>
</dbReference>
<dbReference type="EMBL" id="NESP01000001">
    <property type="protein sequence ID" value="PUE59491.1"/>
    <property type="molecule type" value="Genomic_DNA"/>
</dbReference>
<evidence type="ECO:0000256" key="5">
    <source>
        <dbReference type="PIRNR" id="PIRNR038471"/>
    </source>
</evidence>
<dbReference type="Gene3D" id="2.40.10.340">
    <property type="entry name" value="Rod shape-determining protein MreC, domain 1"/>
    <property type="match status" value="1"/>
</dbReference>
<comment type="caution">
    <text evidence="7">The sequence shown here is derived from an EMBL/GenBank/DDBJ whole genome shotgun (WGS) entry which is preliminary data.</text>
</comment>
<dbReference type="Pfam" id="PF04085">
    <property type="entry name" value="MreC"/>
    <property type="match status" value="1"/>
</dbReference>
<evidence type="ECO:0000256" key="2">
    <source>
        <dbReference type="ARBA" id="ARBA00013855"/>
    </source>
</evidence>
<comment type="similarity">
    <text evidence="1 5">Belongs to the MreC family.</text>
</comment>
<dbReference type="RefSeq" id="WP_108402126.1">
    <property type="nucleotide sequence ID" value="NZ_NESP01000001.1"/>
</dbReference>
<evidence type="ECO:0000256" key="4">
    <source>
        <dbReference type="ARBA" id="ARBA00032089"/>
    </source>
</evidence>
<dbReference type="PIRSF" id="PIRSF038471">
    <property type="entry name" value="MreC"/>
    <property type="match status" value="1"/>
</dbReference>
<dbReference type="InterPro" id="IPR007221">
    <property type="entry name" value="MreC"/>
</dbReference>
<name>A0A315EQH7_9BURK</name>
<feature type="domain" description="Rod shape-determining protein MreC beta-barrel core" evidence="6">
    <location>
        <begin position="132"/>
        <end position="279"/>
    </location>
</feature>
<evidence type="ECO:0000256" key="3">
    <source>
        <dbReference type="ARBA" id="ARBA00022960"/>
    </source>
</evidence>
<keyword evidence="3 5" id="KW-0133">Cell shape</keyword>
<keyword evidence="8" id="KW-1185">Reference proteome</keyword>
<organism evidence="7 8">
    <name type="scientific">Limnohabitans curvus</name>
    <dbReference type="NCBI Taxonomy" id="323423"/>
    <lineage>
        <taxon>Bacteria</taxon>
        <taxon>Pseudomonadati</taxon>
        <taxon>Pseudomonadota</taxon>
        <taxon>Betaproteobacteria</taxon>
        <taxon>Burkholderiales</taxon>
        <taxon>Comamonadaceae</taxon>
        <taxon>Limnohabitans</taxon>
    </lineage>
</organism>
<dbReference type="PANTHER" id="PTHR34138">
    <property type="entry name" value="CELL SHAPE-DETERMINING PROTEIN MREC"/>
    <property type="match status" value="1"/>
</dbReference>